<dbReference type="InterPro" id="IPR017850">
    <property type="entry name" value="Alkaline_phosphatase_core_sf"/>
</dbReference>
<dbReference type="InterPro" id="IPR024607">
    <property type="entry name" value="Sulfatase_CS"/>
</dbReference>
<accession>A0A7R8WG30</accession>
<gene>
    <name evidence="8" type="ORF">CTOB1V02_LOCUS8891</name>
</gene>
<evidence type="ECO:0000256" key="4">
    <source>
        <dbReference type="ARBA" id="ARBA00022801"/>
    </source>
</evidence>
<dbReference type="InterPro" id="IPR047115">
    <property type="entry name" value="ARSB"/>
</dbReference>
<evidence type="ECO:0000313" key="8">
    <source>
        <dbReference type="EMBL" id="CAD7231037.1"/>
    </source>
</evidence>
<dbReference type="Gene3D" id="3.40.720.10">
    <property type="entry name" value="Alkaline Phosphatase, subunit A"/>
    <property type="match status" value="1"/>
</dbReference>
<organism evidence="8">
    <name type="scientific">Cyprideis torosa</name>
    <dbReference type="NCBI Taxonomy" id="163714"/>
    <lineage>
        <taxon>Eukaryota</taxon>
        <taxon>Metazoa</taxon>
        <taxon>Ecdysozoa</taxon>
        <taxon>Arthropoda</taxon>
        <taxon>Crustacea</taxon>
        <taxon>Oligostraca</taxon>
        <taxon>Ostracoda</taxon>
        <taxon>Podocopa</taxon>
        <taxon>Podocopida</taxon>
        <taxon>Cytherocopina</taxon>
        <taxon>Cytheroidea</taxon>
        <taxon>Cytherideidae</taxon>
        <taxon>Cyprideis</taxon>
    </lineage>
</organism>
<evidence type="ECO:0000259" key="7">
    <source>
        <dbReference type="Pfam" id="PF00884"/>
    </source>
</evidence>
<dbReference type="PROSITE" id="PS00149">
    <property type="entry name" value="SULFATASE_2"/>
    <property type="match status" value="1"/>
</dbReference>
<reference evidence="8" key="1">
    <citation type="submission" date="2020-11" db="EMBL/GenBank/DDBJ databases">
        <authorList>
            <person name="Tran Van P."/>
        </authorList>
    </citation>
    <scope>NUCLEOTIDE SEQUENCE</scope>
</reference>
<comment type="cofactor">
    <cofactor evidence="1">
        <name>Ca(2+)</name>
        <dbReference type="ChEBI" id="CHEBI:29108"/>
    </cofactor>
</comment>
<evidence type="ECO:0000256" key="3">
    <source>
        <dbReference type="ARBA" id="ARBA00022723"/>
    </source>
</evidence>
<proteinExistence type="inferred from homology"/>
<dbReference type="OrthoDB" id="103349at2759"/>
<name>A0A7R8WG30_9CRUS</name>
<evidence type="ECO:0000256" key="5">
    <source>
        <dbReference type="ARBA" id="ARBA00022837"/>
    </source>
</evidence>
<dbReference type="GO" id="GO:0008484">
    <property type="term" value="F:sulfuric ester hydrolase activity"/>
    <property type="evidence" value="ECO:0007669"/>
    <property type="project" value="InterPro"/>
</dbReference>
<dbReference type="AlphaFoldDB" id="A0A7R8WG30"/>
<dbReference type="PROSITE" id="PS00523">
    <property type="entry name" value="SULFATASE_1"/>
    <property type="match status" value="1"/>
</dbReference>
<keyword evidence="6" id="KW-0325">Glycoprotein</keyword>
<dbReference type="GO" id="GO:0046872">
    <property type="term" value="F:metal ion binding"/>
    <property type="evidence" value="ECO:0007669"/>
    <property type="project" value="UniProtKB-KW"/>
</dbReference>
<keyword evidence="3" id="KW-0479">Metal-binding</keyword>
<dbReference type="PANTHER" id="PTHR10342">
    <property type="entry name" value="ARYLSULFATASE"/>
    <property type="match status" value="1"/>
</dbReference>
<dbReference type="Pfam" id="PF00884">
    <property type="entry name" value="Sulfatase"/>
    <property type="match status" value="1"/>
</dbReference>
<feature type="domain" description="Sulfatase N-terminal" evidence="7">
    <location>
        <begin position="28"/>
        <end position="375"/>
    </location>
</feature>
<dbReference type="SUPFAM" id="SSF53649">
    <property type="entry name" value="Alkaline phosphatase-like"/>
    <property type="match status" value="1"/>
</dbReference>
<dbReference type="Gene3D" id="3.30.1120.10">
    <property type="match status" value="1"/>
</dbReference>
<dbReference type="InterPro" id="IPR000917">
    <property type="entry name" value="Sulfatase_N"/>
</dbReference>
<evidence type="ECO:0000256" key="1">
    <source>
        <dbReference type="ARBA" id="ARBA00001913"/>
    </source>
</evidence>
<dbReference type="CDD" id="cd16029">
    <property type="entry name" value="4-S"/>
    <property type="match status" value="1"/>
</dbReference>
<evidence type="ECO:0000256" key="2">
    <source>
        <dbReference type="ARBA" id="ARBA00008779"/>
    </source>
</evidence>
<sequence>MKVFEFCSPIFFLLLAHTVPIRLAAPRPHIVFILADDLGFNDVGYRGGDQVPTPNIDALAYSGVILGNYYAHPLCTPSRAALLTGRYPIRNGMPGTAETELVQNSIFNVSGMQHYVIRTNVAAGLPLSERTMPDYLRSLGYRTHAVGKWHLGFYRKEFTPEFRGFDSHFGYWSGVVSYWEHTTTPSGFMQASPATMTNGHSFWQTNFTGRDMHRGLENDRESRGTYATTLFTEKAKQIIANHASNNESKEKPLFLYLSHLAPHGANIVLLDQAVGEIVKALDDAGMLQNSIVVFSSDNGGHSGPIAGPEAGDSSNYPLRSVRMSLRGTITKGSVFEGGCRVPGFIFSPLISTPRRISTQLMHITDWLPTLYRAAGGDPEDISADVVLDGVDQWDSLSQSLGLANDYSRREVLLYNLDADVGSSAIRIGKWKYVNGSNTFMGTELDGWFGDSGQLNLATAEEVEAYRHVVAWSASRNHVESVLMKRGWLAREDQMKMLRSAATLQCKKEGESGLCDSTVAPCLFDLEADPCEHDNLLDTSAHGCNDMYAGFTGVLEWDVGLVDIGVAVIGAMLATSTSAPSLPVVIRMVFLRDVGRR</sequence>
<dbReference type="PANTHER" id="PTHR10342:SF273">
    <property type="entry name" value="RE14504P"/>
    <property type="match status" value="1"/>
</dbReference>
<keyword evidence="4" id="KW-0378">Hydrolase</keyword>
<keyword evidence="5" id="KW-0106">Calcium</keyword>
<protein>
    <recommendedName>
        <fullName evidence="7">Sulfatase N-terminal domain-containing protein</fullName>
    </recommendedName>
</protein>
<comment type="similarity">
    <text evidence="2">Belongs to the sulfatase family.</text>
</comment>
<feature type="non-terminal residue" evidence="8">
    <location>
        <position position="596"/>
    </location>
</feature>
<evidence type="ECO:0000256" key="6">
    <source>
        <dbReference type="ARBA" id="ARBA00023180"/>
    </source>
</evidence>
<dbReference type="EMBL" id="OB663145">
    <property type="protein sequence ID" value="CAD7231037.1"/>
    <property type="molecule type" value="Genomic_DNA"/>
</dbReference>